<keyword evidence="3 8" id="KW-0547">Nucleotide-binding</keyword>
<comment type="similarity">
    <text evidence="8">Belongs to the class-I aminoacyl-tRNA synthetase family.</text>
</comment>
<evidence type="ECO:0000259" key="11">
    <source>
        <dbReference type="Pfam" id="PF20974"/>
    </source>
</evidence>
<gene>
    <name evidence="12" type="ORF">J34TS1_01130</name>
</gene>
<dbReference type="RefSeq" id="WP_212976556.1">
    <property type="nucleotide sequence ID" value="NZ_AP025343.1"/>
</dbReference>
<evidence type="ECO:0000256" key="5">
    <source>
        <dbReference type="ARBA" id="ARBA00022917"/>
    </source>
</evidence>
<dbReference type="FunFam" id="3.40.50.620:FF:000037">
    <property type="entry name" value="Glutamine--tRNA ligase cytoplasmic"/>
    <property type="match status" value="1"/>
</dbReference>
<dbReference type="AlphaFoldDB" id="A0A919YA48"/>
<dbReference type="SUPFAM" id="SSF50715">
    <property type="entry name" value="Ribosomal protein L25-like"/>
    <property type="match status" value="1"/>
</dbReference>
<dbReference type="InterPro" id="IPR020059">
    <property type="entry name" value="Glu/Gln-tRNA-synth_Ib_codon-bd"/>
</dbReference>
<dbReference type="PANTHER" id="PTHR43097">
    <property type="entry name" value="GLUTAMINE-TRNA LIGASE"/>
    <property type="match status" value="1"/>
</dbReference>
<dbReference type="NCBIfam" id="NF011291">
    <property type="entry name" value="PRK14703.1"/>
    <property type="match status" value="1"/>
</dbReference>
<dbReference type="InterPro" id="IPR020056">
    <property type="entry name" value="Rbsml_bL25/Gln-tRNA_synth_N"/>
</dbReference>
<dbReference type="EMBL" id="BORT01000001">
    <property type="protein sequence ID" value="GIO45348.1"/>
    <property type="molecule type" value="Genomic_DNA"/>
</dbReference>
<feature type="domain" description="Glutamyl/glutaminyl-tRNA synthetase class Ib catalytic" evidence="9">
    <location>
        <begin position="31"/>
        <end position="338"/>
    </location>
</feature>
<dbReference type="NCBIfam" id="TIGR00440">
    <property type="entry name" value="glnS"/>
    <property type="match status" value="1"/>
</dbReference>
<dbReference type="EC" id="6.1.1.18" evidence="7"/>
<dbReference type="InterPro" id="IPR011035">
    <property type="entry name" value="Ribosomal_bL25/Gln-tRNA_synth"/>
</dbReference>
<keyword evidence="13" id="KW-1185">Reference proteome</keyword>
<evidence type="ECO:0000313" key="12">
    <source>
        <dbReference type="EMBL" id="GIO45348.1"/>
    </source>
</evidence>
<evidence type="ECO:0000256" key="7">
    <source>
        <dbReference type="NCBIfam" id="TIGR00440"/>
    </source>
</evidence>
<dbReference type="Pfam" id="PF00749">
    <property type="entry name" value="tRNA-synt_1c"/>
    <property type="match status" value="1"/>
</dbReference>
<keyword evidence="1" id="KW-0963">Cytoplasm</keyword>
<evidence type="ECO:0000256" key="6">
    <source>
        <dbReference type="ARBA" id="ARBA00023146"/>
    </source>
</evidence>
<accession>A0A919YA48</accession>
<dbReference type="GO" id="GO:0005829">
    <property type="term" value="C:cytosol"/>
    <property type="evidence" value="ECO:0007669"/>
    <property type="project" value="TreeGrafter"/>
</dbReference>
<evidence type="ECO:0000256" key="4">
    <source>
        <dbReference type="ARBA" id="ARBA00022840"/>
    </source>
</evidence>
<keyword evidence="2 8" id="KW-0436">Ligase</keyword>
<dbReference type="Gene3D" id="3.40.50.620">
    <property type="entry name" value="HUPs"/>
    <property type="match status" value="1"/>
</dbReference>
<dbReference type="GO" id="GO:0004819">
    <property type="term" value="F:glutamine-tRNA ligase activity"/>
    <property type="evidence" value="ECO:0007669"/>
    <property type="project" value="UniProtKB-UniRule"/>
</dbReference>
<dbReference type="InterPro" id="IPR050132">
    <property type="entry name" value="Gln/Glu-tRNA_Ligase"/>
</dbReference>
<keyword evidence="5 8" id="KW-0648">Protein biosynthesis</keyword>
<name>A0A919YA48_9BACL</name>
<evidence type="ECO:0000256" key="2">
    <source>
        <dbReference type="ARBA" id="ARBA00022598"/>
    </source>
</evidence>
<dbReference type="PRINTS" id="PR00987">
    <property type="entry name" value="TRNASYNTHGLU"/>
</dbReference>
<sequence length="559" mass="64405">MYLEEEKEKALDFLTKVVEDDVKNGVYNRPVATRFPPEPNGYLHIGSAYAIYINNSIARKYNGTFNLRFDDTNPLKEDLKYVEAIREDVEWLGFKPPVYFGSDYSEQYYEAAVKLIRKGKAYVCDLTPEQMTEYRGTLTEAGKESPFRSRTVQENLNLFAQMREGIFPSSSKVLRAKIDMSSPNMNLRDPVLYRIIHAEHYRTGSEWCIYPMYDFAHPIQDWIEGITHSLCSAEFIGHRPLYEWVLSELGVSEPPKQREFGRLSISGFVTSKRYLRELVEGGYVDGWDDPRLPTIKGLRRRGVTPESIRSFLEEIGVFRQNCMMDSAMLDHCIRQDLKEKAVNVMAVLDPLKVIITNYPEDQTEMLSLKNNENNDTLGSREVPFSRELFIEREDFMENPVPGFHRLSPGKEVRLKGAYFLKCEHVVKDPITGKTTELHCTYDPQTKSGTGFNARKVKSTIHWVSARHGIPAEIHLYDKLLKEDASIMESENDWDAIVNPDSRIKLERAILEPILQDAILGTTYQFIRHGYFCLDSKHSDGAKGVFNRIVSLKDSWKKKS</sequence>
<dbReference type="InterPro" id="IPR000924">
    <property type="entry name" value="Glu/Gln-tRNA-synth"/>
</dbReference>
<protein>
    <recommendedName>
        <fullName evidence="7">Glutamine--tRNA ligase</fullName>
        <ecNumber evidence="7">6.1.1.18</ecNumber>
    </recommendedName>
</protein>
<reference evidence="12 13" key="1">
    <citation type="submission" date="2021-03" db="EMBL/GenBank/DDBJ databases">
        <title>Antimicrobial resistance genes in bacteria isolated from Japanese honey, and their potential for conferring macrolide and lincosamide resistance in the American foulbrood pathogen Paenibacillus larvae.</title>
        <authorList>
            <person name="Okamoto M."/>
            <person name="Kumagai M."/>
            <person name="Kanamori H."/>
            <person name="Takamatsu D."/>
        </authorList>
    </citation>
    <scope>NUCLEOTIDE SEQUENCE [LARGE SCALE GENOMIC DNA]</scope>
    <source>
        <strain evidence="12 13">J34TS1</strain>
    </source>
</reference>
<dbReference type="Pfam" id="PF20974">
    <property type="entry name" value="tRNA-synt_1c_C2"/>
    <property type="match status" value="1"/>
</dbReference>
<dbReference type="Pfam" id="PF03950">
    <property type="entry name" value="tRNA-synt_1c_C"/>
    <property type="match status" value="1"/>
</dbReference>
<dbReference type="InterPro" id="IPR004514">
    <property type="entry name" value="Gln-tRNA-synth"/>
</dbReference>
<evidence type="ECO:0000256" key="8">
    <source>
        <dbReference type="RuleBase" id="RU363037"/>
    </source>
</evidence>
<feature type="domain" description="tRNA synthetases class I (E and Q) anti-codon binding" evidence="11">
    <location>
        <begin position="459"/>
        <end position="534"/>
    </location>
</feature>
<dbReference type="GO" id="GO:0006425">
    <property type="term" value="P:glutaminyl-tRNA aminoacylation"/>
    <property type="evidence" value="ECO:0007669"/>
    <property type="project" value="UniProtKB-UniRule"/>
</dbReference>
<dbReference type="FunFam" id="1.10.1160.10:FF:000001">
    <property type="entry name" value="Glutamine--tRNA ligase"/>
    <property type="match status" value="1"/>
</dbReference>
<dbReference type="GO" id="GO:0005524">
    <property type="term" value="F:ATP binding"/>
    <property type="evidence" value="ECO:0007669"/>
    <property type="project" value="UniProtKB-KW"/>
</dbReference>
<dbReference type="InterPro" id="IPR020058">
    <property type="entry name" value="Glu/Gln-tRNA-synth_Ib_cat-dom"/>
</dbReference>
<dbReference type="Proteomes" id="UP000682811">
    <property type="component" value="Unassembled WGS sequence"/>
</dbReference>
<dbReference type="SUPFAM" id="SSF52374">
    <property type="entry name" value="Nucleotidylyl transferase"/>
    <property type="match status" value="1"/>
</dbReference>
<dbReference type="InterPro" id="IPR049437">
    <property type="entry name" value="tRNA-synt_1c_C2"/>
</dbReference>
<proteinExistence type="inferred from homology"/>
<keyword evidence="6 8" id="KW-0030">Aminoacyl-tRNA synthetase</keyword>
<dbReference type="Gene3D" id="2.40.240.10">
    <property type="entry name" value="Ribosomal Protein L25, Chain P"/>
    <property type="match status" value="2"/>
</dbReference>
<comment type="caution">
    <text evidence="12">The sequence shown here is derived from an EMBL/GenBank/DDBJ whole genome shotgun (WGS) entry which is preliminary data.</text>
</comment>
<evidence type="ECO:0000259" key="9">
    <source>
        <dbReference type="Pfam" id="PF00749"/>
    </source>
</evidence>
<organism evidence="12 13">
    <name type="scientific">Paenibacillus azoreducens</name>
    <dbReference type="NCBI Taxonomy" id="116718"/>
    <lineage>
        <taxon>Bacteria</taxon>
        <taxon>Bacillati</taxon>
        <taxon>Bacillota</taxon>
        <taxon>Bacilli</taxon>
        <taxon>Bacillales</taxon>
        <taxon>Paenibacillaceae</taxon>
        <taxon>Paenibacillus</taxon>
    </lineage>
</organism>
<evidence type="ECO:0000256" key="1">
    <source>
        <dbReference type="ARBA" id="ARBA00022490"/>
    </source>
</evidence>
<evidence type="ECO:0000313" key="13">
    <source>
        <dbReference type="Proteomes" id="UP000682811"/>
    </source>
</evidence>
<dbReference type="PANTHER" id="PTHR43097:SF5">
    <property type="entry name" value="GLUTAMATE--TRNA LIGASE"/>
    <property type="match status" value="1"/>
</dbReference>
<feature type="domain" description="Glutamyl/glutaminyl-tRNA synthetase class Ib anti-codon binding" evidence="10">
    <location>
        <begin position="344"/>
        <end position="442"/>
    </location>
</feature>
<dbReference type="InterPro" id="IPR014729">
    <property type="entry name" value="Rossmann-like_a/b/a_fold"/>
</dbReference>
<evidence type="ECO:0000256" key="3">
    <source>
        <dbReference type="ARBA" id="ARBA00022741"/>
    </source>
</evidence>
<keyword evidence="4 8" id="KW-0067">ATP-binding</keyword>
<evidence type="ECO:0000259" key="10">
    <source>
        <dbReference type="Pfam" id="PF03950"/>
    </source>
</evidence>